<accession>A0ABW5WSQ7</accession>
<gene>
    <name evidence="1" type="ORF">ACFS5M_12360</name>
</gene>
<reference evidence="2" key="1">
    <citation type="journal article" date="2019" name="Int. J. Syst. Evol. Microbiol.">
        <title>The Global Catalogue of Microorganisms (GCM) 10K type strain sequencing project: providing services to taxonomists for standard genome sequencing and annotation.</title>
        <authorList>
            <consortium name="The Broad Institute Genomics Platform"/>
            <consortium name="The Broad Institute Genome Sequencing Center for Infectious Disease"/>
            <person name="Wu L."/>
            <person name="Ma J."/>
        </authorList>
    </citation>
    <scope>NUCLEOTIDE SEQUENCE [LARGE SCALE GENOMIC DNA]</scope>
    <source>
        <strain evidence="2">KCTC 32141</strain>
    </source>
</reference>
<dbReference type="PROSITE" id="PS51257">
    <property type="entry name" value="PROKAR_LIPOPROTEIN"/>
    <property type="match status" value="1"/>
</dbReference>
<dbReference type="RefSeq" id="WP_183490564.1">
    <property type="nucleotide sequence ID" value="NZ_JBHUOV010000010.1"/>
</dbReference>
<dbReference type="EMBL" id="JBHUOV010000010">
    <property type="protein sequence ID" value="MFD2824466.1"/>
    <property type="molecule type" value="Genomic_DNA"/>
</dbReference>
<protein>
    <recommendedName>
        <fullName evidence="3">Lipoprotein</fullName>
    </recommendedName>
</protein>
<dbReference type="Proteomes" id="UP001597533">
    <property type="component" value="Unassembled WGS sequence"/>
</dbReference>
<evidence type="ECO:0000313" key="2">
    <source>
        <dbReference type="Proteomes" id="UP001597533"/>
    </source>
</evidence>
<sequence>MKQYLLISIFILFLTTSCSDNERKKDFQDYKKKEQQLPEKAFWIESELGEGYWINVLSIHSHKNIAYLEIYDAKSKQLITSKKFVLYCGLNPNEDEIEWIDDLEKQISEYTGRKLFFKDSDCYLI</sequence>
<proteinExistence type="predicted"/>
<evidence type="ECO:0008006" key="3">
    <source>
        <dbReference type="Google" id="ProtNLM"/>
    </source>
</evidence>
<organism evidence="1 2">
    <name type="scientific">Lacinutrix iliipiscaria</name>
    <dbReference type="NCBI Taxonomy" id="1230532"/>
    <lineage>
        <taxon>Bacteria</taxon>
        <taxon>Pseudomonadati</taxon>
        <taxon>Bacteroidota</taxon>
        <taxon>Flavobacteriia</taxon>
        <taxon>Flavobacteriales</taxon>
        <taxon>Flavobacteriaceae</taxon>
        <taxon>Lacinutrix</taxon>
    </lineage>
</organism>
<name>A0ABW5WSQ7_9FLAO</name>
<comment type="caution">
    <text evidence="1">The sequence shown here is derived from an EMBL/GenBank/DDBJ whole genome shotgun (WGS) entry which is preliminary data.</text>
</comment>
<evidence type="ECO:0000313" key="1">
    <source>
        <dbReference type="EMBL" id="MFD2824466.1"/>
    </source>
</evidence>
<keyword evidence="2" id="KW-1185">Reference proteome</keyword>